<proteinExistence type="predicted"/>
<organism evidence="1 2">
    <name type="scientific">Kerstersia gyiorum</name>
    <dbReference type="NCBI Taxonomy" id="206506"/>
    <lineage>
        <taxon>Bacteria</taxon>
        <taxon>Pseudomonadati</taxon>
        <taxon>Pseudomonadota</taxon>
        <taxon>Betaproteobacteria</taxon>
        <taxon>Burkholderiales</taxon>
        <taxon>Alcaligenaceae</taxon>
        <taxon>Kerstersia</taxon>
    </lineage>
</organism>
<evidence type="ECO:0000313" key="2">
    <source>
        <dbReference type="Proteomes" id="UP000292039"/>
    </source>
</evidence>
<protein>
    <submittedName>
        <fullName evidence="1">Uncharacterized protein</fullName>
    </submittedName>
</protein>
<gene>
    <name evidence="1" type="ORF">EV679_2866</name>
</gene>
<accession>A0A4Q7MJH9</accession>
<dbReference type="Proteomes" id="UP000292039">
    <property type="component" value="Unassembled WGS sequence"/>
</dbReference>
<dbReference type="AlphaFoldDB" id="A0A4Q7MJH9"/>
<reference evidence="1 2" key="1">
    <citation type="submission" date="2019-02" db="EMBL/GenBank/DDBJ databases">
        <title>Genomic Encyclopedia of Type Strains, Phase IV (KMG-IV): sequencing the most valuable type-strain genomes for metagenomic binning, comparative biology and taxonomic classification.</title>
        <authorList>
            <person name="Goeker M."/>
        </authorList>
    </citation>
    <scope>NUCLEOTIDE SEQUENCE [LARGE SCALE GENOMIC DNA]</scope>
    <source>
        <strain evidence="1 2">DSM 16618</strain>
    </source>
</reference>
<dbReference type="EMBL" id="SGWZ01000005">
    <property type="protein sequence ID" value="RZS66709.1"/>
    <property type="molecule type" value="Genomic_DNA"/>
</dbReference>
<evidence type="ECO:0000313" key="1">
    <source>
        <dbReference type="EMBL" id="RZS66709.1"/>
    </source>
</evidence>
<sequence length="86" mass="9715">MPHLANAFMAQVGNESIWNALEAVRLRQTPWHKKQAIFDRLQALGLIEATYQKTSAQSPFPAPRIAVLTENGRQALSQYKRPNRTA</sequence>
<name>A0A4Q7MJH9_9BURK</name>
<comment type="caution">
    <text evidence="1">The sequence shown here is derived from an EMBL/GenBank/DDBJ whole genome shotgun (WGS) entry which is preliminary data.</text>
</comment>